<reference evidence="2" key="1">
    <citation type="submission" date="2023-05" db="EMBL/GenBank/DDBJ databases">
        <authorList>
            <person name="Stuckert A."/>
        </authorList>
    </citation>
    <scope>NUCLEOTIDE SEQUENCE</scope>
</reference>
<keyword evidence="3" id="KW-1185">Reference proteome</keyword>
<feature type="coiled-coil region" evidence="1">
    <location>
        <begin position="5"/>
        <end position="236"/>
    </location>
</feature>
<keyword evidence="1" id="KW-0175">Coiled coil</keyword>
<evidence type="ECO:0000313" key="2">
    <source>
        <dbReference type="EMBL" id="CAI9543801.1"/>
    </source>
</evidence>
<dbReference type="Proteomes" id="UP001162483">
    <property type="component" value="Unassembled WGS sequence"/>
</dbReference>
<accession>A0ABN9B899</accession>
<sequence length="280" mass="33031">MDRQYKQLEGRLDEMLSRIARETEEIKDLEQQLTEGQIAANEALKRDLEGIISGLQEYLESVKGQAKQAHDECRELQSEREILLQRLEELEEEQERLQAAAQDTEDMKKEIEELERSLQEQRELNESLRQAQGDLGAYEAQMEEQLRAREADTRQLQQELERRKQQGHVESSALKAELERDRRALENALTKAHMLEEKENDSKKLLYQLQQLQRENESLKKQLKKVEAELKDTLQNMVHPEQITTRVSELKRKLQLEWEKSGLLAHQTFLVRTLQNYSSR</sequence>
<proteinExistence type="predicted"/>
<protein>
    <submittedName>
        <fullName evidence="2">Uncharacterized protein</fullName>
    </submittedName>
</protein>
<comment type="caution">
    <text evidence="2">The sequence shown here is derived from an EMBL/GenBank/DDBJ whole genome shotgun (WGS) entry which is preliminary data.</text>
</comment>
<evidence type="ECO:0000313" key="3">
    <source>
        <dbReference type="Proteomes" id="UP001162483"/>
    </source>
</evidence>
<organism evidence="2 3">
    <name type="scientific">Staurois parvus</name>
    <dbReference type="NCBI Taxonomy" id="386267"/>
    <lineage>
        <taxon>Eukaryota</taxon>
        <taxon>Metazoa</taxon>
        <taxon>Chordata</taxon>
        <taxon>Craniata</taxon>
        <taxon>Vertebrata</taxon>
        <taxon>Euteleostomi</taxon>
        <taxon>Amphibia</taxon>
        <taxon>Batrachia</taxon>
        <taxon>Anura</taxon>
        <taxon>Neobatrachia</taxon>
        <taxon>Ranoidea</taxon>
        <taxon>Ranidae</taxon>
        <taxon>Staurois</taxon>
    </lineage>
</organism>
<dbReference type="EMBL" id="CATNWA010002809">
    <property type="protein sequence ID" value="CAI9543801.1"/>
    <property type="molecule type" value="Genomic_DNA"/>
</dbReference>
<evidence type="ECO:0000256" key="1">
    <source>
        <dbReference type="SAM" id="Coils"/>
    </source>
</evidence>
<name>A0ABN9B899_9NEOB</name>
<gene>
    <name evidence="2" type="ORF">SPARVUS_LOCUS2372673</name>
</gene>